<keyword evidence="2" id="KW-0698">rRNA processing</keyword>
<evidence type="ECO:0000256" key="4">
    <source>
        <dbReference type="ARBA" id="ARBA00023242"/>
    </source>
</evidence>
<dbReference type="FunFam" id="2.40.50.140:FF:000148">
    <property type="entry name" value="protein RRP5 homolog isoform X1"/>
    <property type="match status" value="1"/>
</dbReference>
<dbReference type="InterPro" id="IPR045209">
    <property type="entry name" value="Rrp5"/>
</dbReference>
<feature type="domain" description="S1 motif" evidence="6">
    <location>
        <begin position="906"/>
        <end position="975"/>
    </location>
</feature>
<feature type="domain" description="S1 motif" evidence="6">
    <location>
        <begin position="540"/>
        <end position="609"/>
    </location>
</feature>
<feature type="domain" description="S1 motif" evidence="6">
    <location>
        <begin position="993"/>
        <end position="1066"/>
    </location>
</feature>
<dbReference type="SUPFAM" id="SSF48452">
    <property type="entry name" value="TPR-like"/>
    <property type="match status" value="1"/>
</dbReference>
<feature type="domain" description="S1 motif" evidence="6">
    <location>
        <begin position="449"/>
        <end position="523"/>
    </location>
</feature>
<accession>A0A9P5MYE7</accession>
<evidence type="ECO:0000313" key="7">
    <source>
        <dbReference type="EMBL" id="KAF8481866.1"/>
    </source>
</evidence>
<dbReference type="Pfam" id="PF23459">
    <property type="entry name" value="S1_RRP5"/>
    <property type="match status" value="2"/>
</dbReference>
<dbReference type="InterPro" id="IPR057301">
    <property type="entry name" value="Rrp5_OB_4th"/>
</dbReference>
<proteinExistence type="predicted"/>
<comment type="caution">
    <text evidence="7">The sequence shown here is derived from an EMBL/GenBank/DDBJ whole genome shotgun (WGS) entry which is preliminary data.</text>
</comment>
<evidence type="ECO:0000256" key="2">
    <source>
        <dbReference type="ARBA" id="ARBA00022552"/>
    </source>
</evidence>
<organism evidence="7 8">
    <name type="scientific">Russula ochroleuca</name>
    <dbReference type="NCBI Taxonomy" id="152965"/>
    <lineage>
        <taxon>Eukaryota</taxon>
        <taxon>Fungi</taxon>
        <taxon>Dikarya</taxon>
        <taxon>Basidiomycota</taxon>
        <taxon>Agaricomycotina</taxon>
        <taxon>Agaricomycetes</taxon>
        <taxon>Russulales</taxon>
        <taxon>Russulaceae</taxon>
        <taxon>Russula</taxon>
    </lineage>
</organism>
<evidence type="ECO:0000259" key="6">
    <source>
        <dbReference type="PROSITE" id="PS50126"/>
    </source>
</evidence>
<reference evidence="7" key="2">
    <citation type="journal article" date="2020" name="Nat. Commun.">
        <title>Large-scale genome sequencing of mycorrhizal fungi provides insights into the early evolution of symbiotic traits.</title>
        <authorList>
            <person name="Miyauchi S."/>
            <person name="Kiss E."/>
            <person name="Kuo A."/>
            <person name="Drula E."/>
            <person name="Kohler A."/>
            <person name="Sanchez-Garcia M."/>
            <person name="Morin E."/>
            <person name="Andreopoulos B."/>
            <person name="Barry K.W."/>
            <person name="Bonito G."/>
            <person name="Buee M."/>
            <person name="Carver A."/>
            <person name="Chen C."/>
            <person name="Cichocki N."/>
            <person name="Clum A."/>
            <person name="Culley D."/>
            <person name="Crous P.W."/>
            <person name="Fauchery L."/>
            <person name="Girlanda M."/>
            <person name="Hayes R.D."/>
            <person name="Keri Z."/>
            <person name="LaButti K."/>
            <person name="Lipzen A."/>
            <person name="Lombard V."/>
            <person name="Magnuson J."/>
            <person name="Maillard F."/>
            <person name="Murat C."/>
            <person name="Nolan M."/>
            <person name="Ohm R.A."/>
            <person name="Pangilinan J."/>
            <person name="Pereira M.F."/>
            <person name="Perotto S."/>
            <person name="Peter M."/>
            <person name="Pfister S."/>
            <person name="Riley R."/>
            <person name="Sitrit Y."/>
            <person name="Stielow J.B."/>
            <person name="Szollosi G."/>
            <person name="Zifcakova L."/>
            <person name="Stursova M."/>
            <person name="Spatafora J.W."/>
            <person name="Tedersoo L."/>
            <person name="Vaario L.M."/>
            <person name="Yamada A."/>
            <person name="Yan M."/>
            <person name="Wang P."/>
            <person name="Xu J."/>
            <person name="Bruns T."/>
            <person name="Baldrian P."/>
            <person name="Vilgalys R."/>
            <person name="Dunand C."/>
            <person name="Henrissat B."/>
            <person name="Grigoriev I.V."/>
            <person name="Hibbett D."/>
            <person name="Nagy L.G."/>
            <person name="Martin F.M."/>
        </authorList>
    </citation>
    <scope>NUCLEOTIDE SEQUENCE</scope>
    <source>
        <strain evidence="7">Prilba</strain>
    </source>
</reference>
<feature type="region of interest" description="Disordered" evidence="5">
    <location>
        <begin position="169"/>
        <end position="191"/>
    </location>
</feature>
<feature type="domain" description="S1 motif" evidence="6">
    <location>
        <begin position="629"/>
        <end position="698"/>
    </location>
</feature>
<feature type="region of interest" description="Disordered" evidence="5">
    <location>
        <begin position="1097"/>
        <end position="1125"/>
    </location>
</feature>
<dbReference type="FunFam" id="2.40.50.140:FF:000155">
    <property type="entry name" value="rRNA biogenesis protein RRP5"/>
    <property type="match status" value="1"/>
</dbReference>
<feature type="domain" description="S1 motif" evidence="6">
    <location>
        <begin position="812"/>
        <end position="880"/>
    </location>
</feature>
<dbReference type="GO" id="GO:0006364">
    <property type="term" value="P:rRNA processing"/>
    <property type="evidence" value="ECO:0007669"/>
    <property type="project" value="UniProtKB-KW"/>
</dbReference>
<feature type="region of interest" description="Disordered" evidence="5">
    <location>
        <begin position="1"/>
        <end position="70"/>
    </location>
</feature>
<dbReference type="InterPro" id="IPR011990">
    <property type="entry name" value="TPR-like_helical_dom_sf"/>
</dbReference>
<protein>
    <submittedName>
        <fullName evidence="7">Nucleic acid-binding protein</fullName>
    </submittedName>
</protein>
<feature type="region of interest" description="Disordered" evidence="5">
    <location>
        <begin position="1162"/>
        <end position="1215"/>
    </location>
</feature>
<dbReference type="SUPFAM" id="SSF50249">
    <property type="entry name" value="Nucleic acid-binding proteins"/>
    <property type="match status" value="9"/>
</dbReference>
<dbReference type="FunFam" id="2.40.50.140:FF:000103">
    <property type="entry name" value="protein RRP5 homolog"/>
    <property type="match status" value="3"/>
</dbReference>
<gene>
    <name evidence="7" type="ORF">DFH94DRAFT_411440</name>
</gene>
<dbReference type="GO" id="GO:0032040">
    <property type="term" value="C:small-subunit processome"/>
    <property type="evidence" value="ECO:0007669"/>
    <property type="project" value="TreeGrafter"/>
</dbReference>
<dbReference type="OrthoDB" id="412781at2759"/>
<dbReference type="Gene3D" id="2.40.50.140">
    <property type="entry name" value="Nucleic acid-binding proteins"/>
    <property type="match status" value="8"/>
</dbReference>
<dbReference type="InterPro" id="IPR048059">
    <property type="entry name" value="Rrp5_S1_rpt_hs1_sc1"/>
</dbReference>
<reference evidence="7" key="1">
    <citation type="submission" date="2019-10" db="EMBL/GenBank/DDBJ databases">
        <authorList>
            <consortium name="DOE Joint Genome Institute"/>
            <person name="Kuo A."/>
            <person name="Miyauchi S."/>
            <person name="Kiss E."/>
            <person name="Drula E."/>
            <person name="Kohler A."/>
            <person name="Sanchez-Garcia M."/>
            <person name="Andreopoulos B."/>
            <person name="Barry K.W."/>
            <person name="Bonito G."/>
            <person name="Buee M."/>
            <person name="Carver A."/>
            <person name="Chen C."/>
            <person name="Cichocki N."/>
            <person name="Clum A."/>
            <person name="Culley D."/>
            <person name="Crous P.W."/>
            <person name="Fauchery L."/>
            <person name="Girlanda M."/>
            <person name="Hayes R."/>
            <person name="Keri Z."/>
            <person name="LaButti K."/>
            <person name="Lipzen A."/>
            <person name="Lombard V."/>
            <person name="Magnuson J."/>
            <person name="Maillard F."/>
            <person name="Morin E."/>
            <person name="Murat C."/>
            <person name="Nolan M."/>
            <person name="Ohm R."/>
            <person name="Pangilinan J."/>
            <person name="Pereira M."/>
            <person name="Perotto S."/>
            <person name="Peter M."/>
            <person name="Riley R."/>
            <person name="Sitrit Y."/>
            <person name="Stielow B."/>
            <person name="Szollosi G."/>
            <person name="Zifcakova L."/>
            <person name="Stursova M."/>
            <person name="Spatafora J.W."/>
            <person name="Tedersoo L."/>
            <person name="Vaario L.-M."/>
            <person name="Yamada A."/>
            <person name="Yan M."/>
            <person name="Wang P."/>
            <person name="Xu J."/>
            <person name="Bruns T."/>
            <person name="Baldrian P."/>
            <person name="Vilgalys R."/>
            <person name="Henrissat B."/>
            <person name="Grigoriev I.V."/>
            <person name="Hibbett D."/>
            <person name="Nagy L.G."/>
            <person name="Martin F.M."/>
        </authorList>
    </citation>
    <scope>NUCLEOTIDE SEQUENCE</scope>
    <source>
        <strain evidence="7">Prilba</strain>
    </source>
</reference>
<dbReference type="SMART" id="SM00316">
    <property type="entry name" value="S1"/>
    <property type="match status" value="10"/>
</dbReference>
<dbReference type="PANTHER" id="PTHR23270:SF10">
    <property type="entry name" value="PROTEIN RRP5 HOMOLOG"/>
    <property type="match status" value="1"/>
</dbReference>
<keyword evidence="8" id="KW-1185">Reference proteome</keyword>
<dbReference type="InterPro" id="IPR057302">
    <property type="entry name" value="Rrp5_S1"/>
</dbReference>
<dbReference type="CDD" id="cd05707">
    <property type="entry name" value="S1_Rrp5_repeat_sc11"/>
    <property type="match status" value="1"/>
</dbReference>
<name>A0A9P5MYE7_9AGAM</name>
<dbReference type="InterPro" id="IPR012340">
    <property type="entry name" value="NA-bd_OB-fold"/>
</dbReference>
<feature type="domain" description="S1 motif" evidence="6">
    <location>
        <begin position="717"/>
        <end position="791"/>
    </location>
</feature>
<dbReference type="InterPro" id="IPR003029">
    <property type="entry name" value="S1_domain"/>
</dbReference>
<keyword evidence="4" id="KW-0539">Nucleus</keyword>
<evidence type="ECO:0000313" key="8">
    <source>
        <dbReference type="Proteomes" id="UP000759537"/>
    </source>
</evidence>
<feature type="compositionally biased region" description="Acidic residues" evidence="5">
    <location>
        <begin position="1174"/>
        <end position="1188"/>
    </location>
</feature>
<dbReference type="Proteomes" id="UP000759537">
    <property type="component" value="Unassembled WGS sequence"/>
</dbReference>
<dbReference type="EMBL" id="WHVB01000006">
    <property type="protein sequence ID" value="KAF8481866.1"/>
    <property type="molecule type" value="Genomic_DNA"/>
</dbReference>
<dbReference type="InterPro" id="IPR003107">
    <property type="entry name" value="HAT"/>
</dbReference>
<dbReference type="Gene3D" id="1.25.40.10">
    <property type="entry name" value="Tetratricopeptide repeat domain"/>
    <property type="match status" value="2"/>
</dbReference>
<feature type="compositionally biased region" description="Acidic residues" evidence="5">
    <location>
        <begin position="175"/>
        <end position="188"/>
    </location>
</feature>
<dbReference type="Pfam" id="PF00575">
    <property type="entry name" value="S1"/>
    <property type="match status" value="2"/>
</dbReference>
<feature type="compositionally biased region" description="Basic and acidic residues" evidence="5">
    <location>
        <begin position="98"/>
        <end position="112"/>
    </location>
</feature>
<feature type="domain" description="S1 motif" evidence="6">
    <location>
        <begin position="352"/>
        <end position="420"/>
    </location>
</feature>
<dbReference type="CDD" id="cd05693">
    <property type="entry name" value="S1_Rrp5_repeat_hs1_sc1"/>
    <property type="match status" value="1"/>
</dbReference>
<keyword evidence="3" id="KW-0677">Repeat</keyword>
<dbReference type="GO" id="GO:0003723">
    <property type="term" value="F:RNA binding"/>
    <property type="evidence" value="ECO:0007669"/>
    <property type="project" value="TreeGrafter"/>
</dbReference>
<comment type="subcellular location">
    <subcellularLocation>
        <location evidence="1">Nucleus</location>
        <location evidence="1">Nucleolus</location>
    </subcellularLocation>
</comment>
<dbReference type="CDD" id="cd05697">
    <property type="entry name" value="S1_Rrp5_repeat_hs5"/>
    <property type="match status" value="1"/>
</dbReference>
<dbReference type="PROSITE" id="PS50126">
    <property type="entry name" value="S1"/>
    <property type="match status" value="9"/>
</dbReference>
<evidence type="ECO:0000256" key="1">
    <source>
        <dbReference type="ARBA" id="ARBA00004604"/>
    </source>
</evidence>
<dbReference type="Pfam" id="PF24685">
    <property type="entry name" value="OB_RRP5_4th"/>
    <property type="match status" value="1"/>
</dbReference>
<sequence length="1499" mass="165869">MVSKKRNLEDATPPKAKKSKLAAEGSSDRKQKKVKAKVKVDKPLEPSSNIVPDEIDFPRGGGTSFTPHEVKAIRAEALKEADDLFKEHAQKTKRQRKKSDAKGKGKDVEGGGKKTNAIRIEHLNYKRIAVGMKILAQVVSIEPLALVVSLPNQLYGHVPITQISSELTSSLESMGVDDEPPSDEEGEETDAKASRLPDLFDLFQPGQYLRCIVVASHAAGMTKAGGGTGRARDAVEKSSRRVELGLIPELVNQGVVKTDLKPGFTMSASVKSIEDHGYILNLGISDISGFLSFKDAKKTLESSSKLPVGSIVDVSISKLSSNGRTCNVTISPPSIRVSHLNEVTNVTSILPGELVQCLITGVSSLGLNVQVLGYFDGTIDEYHLPPGEPTDKFKAGKKVKARVLYEIPGTSPPRFALSLANHIISLERKFIGAGGDTELTSIEEAYPVGTTLDAVKIVKVEAERGLLVDLQDGVQGFVHISHTSDEYVPSLSASSGAWKIGASHRARVTGYHPFDGVLQLSMRASVLEQKFLKVSDVQVGELLKGTVKKLTDNALFVSISGSVDGVIFPNHYADIMLKHPQRRFKEGASIKCRVLVVDPERKRVALTAKKTLVESDLPLITRIEDAQVGMVTHAVVFKIMENHLLVEFFNNVKGFISRKEAGENLVGTLTSSFAVGKPVKVRIISMDSEKRNITASIRRAAPSFDINVADISAVEIGTNVEGAVVEVHKDNAVLSLKESNIRALLSLKNLANHRNISIPQLRTSLEVGEELDELVVVTRNPEKGIVIVANRPKTKPALEHKQVLTMETVEVGQLVGGRVLRHSHNCTVLKFSGKITGTLHPTDTSDDYETGVHFPVLDAIVKAAVISFDKDKKQLVVSTRVSRTQPEDHPPIVDREINGIEELKVGETVRGFVKSIPEHGIFVTLGRSIDARVQIRELFDEFVKEWRPRFQVNQLVKGRVLNVDTINKKVELTFRSGNLSRSTRPTLSDFQEGQKIKGRIKKIEDYGLFIEIEGSKVSGLCHKSELSDNKDADTTLALRSFQEGDIVKAFISSVDLDKRRISFSLKPSHFADDDFQQADDASEEDQEPLGVVEDVEMASVGEDGVDDVDRGATSEDNEDEDSQIEPMAVEIGADIQSFIPKQVDAMAISNTVRPAPALKIQGGFQWSGDIPQEGADDTGPSEDSDTDEQPSKKKRKKKKKQIELDLTADMHSKTPESTSDFERVLLGSPNSSYLWIQYMSFQLQLSEIEKAREVAKRALSTINFREEREKLNVWIALMNLENIYGSDESLESVFKDAARHCEPKTVYLRLASILEESGKKEKAEEQYKRTCKKFGQSSKVWTLFCEYYLKRGDVEQARKLLSRSLQSLEKRKLCVSLRTSDTRPDLKTISKFAQLEYKLGEPERGKTLFEGIVDSHPKRWDLWTIYIDMEVGQNDVQSMRNLFDRLLAQKMTSHKAKAFFKKWLALEKRIGDEAGAETVKAKAIEWTRRAAIHTTEDEA</sequence>
<feature type="domain" description="S1 motif" evidence="6">
    <location>
        <begin position="263"/>
        <end position="331"/>
    </location>
</feature>
<dbReference type="PANTHER" id="PTHR23270">
    <property type="entry name" value="PROGRAMMED CELL DEATH PROTEIN 11 PRE-RRNA PROCESSING PROTEIN RRP5"/>
    <property type="match status" value="1"/>
</dbReference>
<dbReference type="SMART" id="SM00386">
    <property type="entry name" value="HAT"/>
    <property type="match status" value="3"/>
</dbReference>
<feature type="region of interest" description="Disordered" evidence="5">
    <location>
        <begin position="88"/>
        <end position="113"/>
    </location>
</feature>
<evidence type="ECO:0000256" key="3">
    <source>
        <dbReference type="ARBA" id="ARBA00022737"/>
    </source>
</evidence>
<evidence type="ECO:0000256" key="5">
    <source>
        <dbReference type="SAM" id="MobiDB-lite"/>
    </source>
</evidence>